<protein>
    <submittedName>
        <fullName evidence="3">Ig-like domain-containing protein</fullName>
    </submittedName>
</protein>
<keyword evidence="2" id="KW-0732">Signal</keyword>
<feature type="compositionally biased region" description="Low complexity" evidence="1">
    <location>
        <begin position="31"/>
        <end position="44"/>
    </location>
</feature>
<name>A0ABY3TL36_9MYCO</name>
<dbReference type="EMBL" id="CP092362">
    <property type="protein sequence ID" value="ULN39674.1"/>
    <property type="molecule type" value="Genomic_DNA"/>
</dbReference>
<evidence type="ECO:0000313" key="4">
    <source>
        <dbReference type="Proteomes" id="UP001055337"/>
    </source>
</evidence>
<evidence type="ECO:0000313" key="3">
    <source>
        <dbReference type="EMBL" id="ULN39674.1"/>
    </source>
</evidence>
<evidence type="ECO:0000256" key="2">
    <source>
        <dbReference type="SAM" id="SignalP"/>
    </source>
</evidence>
<evidence type="ECO:0000256" key="1">
    <source>
        <dbReference type="SAM" id="MobiDB-lite"/>
    </source>
</evidence>
<sequence length="490" mass="49662">MSKVTWEARVGAFAFMVGLSWAGLQAAGVASADDGASSNSPSASTGHANPGAGVARHSAHSARTSGAVAKPSTSSARPTRLLGSPLVDAKRPAPTTPAAVTPKSDPIVSAPAVARPTASASANPVQNFVDHLPLQIRRTFFNNAPTVQPVQVTGQHDGVISGTIGAVDPEGDVIKYKVVASGAGAPLHGTVSVASDGTFTYTPGADFTGTDQFAVRATDVGTHINLLNLFRAPSTTASVTVSQYALGTPALSFLFNYDAASASWWTPASRAALQAAGDYLSSRIVPSASLPVTVSYLITVQSTPGSSLLGTGSSSLAIVGSGKFEDTVVQHKILTGIDQNGTQADGSIVFNSAHTWSFDSTPGFFETDFETVALHELVHTLGFLSTIGSASSSTYRTTMDSYAVNSAGAHLFGSNGAWLGGTGGGVYFGGPTAVAANGGLVALDATGAHLNGSTFAGSLMSPSIGTGVRRIKLSAVEIGMLEDLGYTVIA</sequence>
<keyword evidence="4" id="KW-1185">Reference proteome</keyword>
<dbReference type="SUPFAM" id="SSF55486">
    <property type="entry name" value="Metalloproteases ('zincins'), catalytic domain"/>
    <property type="match status" value="1"/>
</dbReference>
<dbReference type="Proteomes" id="UP001055337">
    <property type="component" value="Chromosome"/>
</dbReference>
<accession>A0ABY3TL36</accession>
<dbReference type="InterPro" id="IPR024079">
    <property type="entry name" value="MetalloPept_cat_dom_sf"/>
</dbReference>
<dbReference type="Pfam" id="PF17963">
    <property type="entry name" value="Big_9"/>
    <property type="match status" value="1"/>
</dbReference>
<proteinExistence type="predicted"/>
<gene>
    <name evidence="3" type="ORF">MI149_18295</name>
</gene>
<feature type="chain" id="PRO_5047075582" evidence="2">
    <location>
        <begin position="27"/>
        <end position="490"/>
    </location>
</feature>
<feature type="signal peptide" evidence="2">
    <location>
        <begin position="1"/>
        <end position="26"/>
    </location>
</feature>
<dbReference type="RefSeq" id="WP_240176586.1">
    <property type="nucleotide sequence ID" value="NZ_CP092362.2"/>
</dbReference>
<feature type="region of interest" description="Disordered" evidence="1">
    <location>
        <begin position="31"/>
        <end position="104"/>
    </location>
</feature>
<reference evidence="3" key="1">
    <citation type="submission" date="2022-08" db="EMBL/GenBank/DDBJ databases">
        <title>Whole genome sequencing of non-tuberculosis mycobacteria type-strains.</title>
        <authorList>
            <person name="Igarashi Y."/>
            <person name="Osugi A."/>
            <person name="Mitarai S."/>
        </authorList>
    </citation>
    <scope>NUCLEOTIDE SEQUENCE</scope>
    <source>
        <strain evidence="3">JCM 16369</strain>
    </source>
</reference>
<organism evidence="3 4">
    <name type="scientific">Mycolicibacterium crocinum</name>
    <dbReference type="NCBI Taxonomy" id="388459"/>
    <lineage>
        <taxon>Bacteria</taxon>
        <taxon>Bacillati</taxon>
        <taxon>Actinomycetota</taxon>
        <taxon>Actinomycetes</taxon>
        <taxon>Mycobacteriales</taxon>
        <taxon>Mycobacteriaceae</taxon>
        <taxon>Mycolicibacterium</taxon>
    </lineage>
</organism>
<dbReference type="Gene3D" id="2.60.40.3440">
    <property type="match status" value="1"/>
</dbReference>
<feature type="compositionally biased region" description="Low complexity" evidence="1">
    <location>
        <begin position="92"/>
        <end position="102"/>
    </location>
</feature>
<dbReference type="Gene3D" id="3.40.390.10">
    <property type="entry name" value="Collagenase (Catalytic Domain)"/>
    <property type="match status" value="1"/>
</dbReference>